<evidence type="ECO:0008006" key="2">
    <source>
        <dbReference type="Google" id="ProtNLM"/>
    </source>
</evidence>
<reference evidence="1" key="1">
    <citation type="submission" date="2016-10" db="EMBL/GenBank/DDBJ databases">
        <title>The High Quality Genome of Vibrio alginolyticus K01M1.</title>
        <authorList>
            <person name="Wendling C."/>
            <person name="Chibani C.M."/>
            <person name="Hertel R."/>
            <person name="Sproer C."/>
            <person name="Bunk B."/>
            <person name="Overmann J."/>
            <person name="Roth O."/>
            <person name="Liesegang H."/>
        </authorList>
    </citation>
    <scope>NUCLEOTIDE SEQUENCE</scope>
    <source>
        <strain evidence="1">K05K4</strain>
        <plasmid evidence="1">pL289</plasmid>
    </source>
</reference>
<dbReference type="AlphaFoldDB" id="A0A1W6UVC3"/>
<dbReference type="PROSITE" id="PS51257">
    <property type="entry name" value="PROKAR_LIPOPROTEIN"/>
    <property type="match status" value="1"/>
</dbReference>
<geneLocation type="plasmid" evidence="1">
    <name>pL289</name>
</geneLocation>
<dbReference type="RefSeq" id="WP_025767516.1">
    <property type="nucleotide sequence ID" value="NZ_CP017893.1"/>
</dbReference>
<dbReference type="EMBL" id="CP017904">
    <property type="protein sequence ID" value="ARP21860.1"/>
    <property type="molecule type" value="Genomic_DNA"/>
</dbReference>
<organism evidence="1">
    <name type="scientific">Vibrio alginolyticus</name>
    <dbReference type="NCBI Taxonomy" id="663"/>
    <lineage>
        <taxon>Bacteria</taxon>
        <taxon>Pseudomonadati</taxon>
        <taxon>Pseudomonadota</taxon>
        <taxon>Gammaproteobacteria</taxon>
        <taxon>Vibrionales</taxon>
        <taxon>Vibrionaceae</taxon>
        <taxon>Vibrio</taxon>
    </lineage>
</organism>
<proteinExistence type="predicted"/>
<protein>
    <recommendedName>
        <fullName evidence="2">Lipoprotein</fullName>
    </recommendedName>
</protein>
<accession>A0A1W6UVC3</accession>
<evidence type="ECO:0000313" key="1">
    <source>
        <dbReference type="EMBL" id="ARP21860.1"/>
    </source>
</evidence>
<sequence>MIRYAFLFSFTLAGCATFNQLEQGLNNMMGEHESIAFNVLGYPDSAQQFGSDTVYYWAVNKSGTVFVPQTSTTYGSVGDASFYGKTTYNQAVPVNYSCLIKLVSDSSGYLKSWEYDGNYGGCSNYINRVDAYYNR</sequence>
<keyword evidence="1" id="KW-0614">Plasmid</keyword>
<name>A0A1W6UVC3_VIBAL</name>
<gene>
    <name evidence="1" type="ORF">K05K4_51580</name>
</gene>